<keyword evidence="2" id="KW-1185">Reference proteome</keyword>
<organism evidence="1 2">
    <name type="scientific">Pisolithus microcarpus 441</name>
    <dbReference type="NCBI Taxonomy" id="765257"/>
    <lineage>
        <taxon>Eukaryota</taxon>
        <taxon>Fungi</taxon>
        <taxon>Dikarya</taxon>
        <taxon>Basidiomycota</taxon>
        <taxon>Agaricomycotina</taxon>
        <taxon>Agaricomycetes</taxon>
        <taxon>Agaricomycetidae</taxon>
        <taxon>Boletales</taxon>
        <taxon>Sclerodermatineae</taxon>
        <taxon>Pisolithaceae</taxon>
        <taxon>Pisolithus</taxon>
    </lineage>
</organism>
<reference evidence="2" key="2">
    <citation type="submission" date="2015-01" db="EMBL/GenBank/DDBJ databases">
        <title>Evolutionary Origins and Diversification of the Mycorrhizal Mutualists.</title>
        <authorList>
            <consortium name="DOE Joint Genome Institute"/>
            <consortium name="Mycorrhizal Genomics Consortium"/>
            <person name="Kohler A."/>
            <person name="Kuo A."/>
            <person name="Nagy L.G."/>
            <person name="Floudas D."/>
            <person name="Copeland A."/>
            <person name="Barry K.W."/>
            <person name="Cichocki N."/>
            <person name="Veneault-Fourrey C."/>
            <person name="LaButti K."/>
            <person name="Lindquist E.A."/>
            <person name="Lipzen A."/>
            <person name="Lundell T."/>
            <person name="Morin E."/>
            <person name="Murat C."/>
            <person name="Riley R."/>
            <person name="Ohm R."/>
            <person name="Sun H."/>
            <person name="Tunlid A."/>
            <person name="Henrissat B."/>
            <person name="Grigoriev I.V."/>
            <person name="Hibbett D.S."/>
            <person name="Martin F."/>
        </authorList>
    </citation>
    <scope>NUCLEOTIDE SEQUENCE [LARGE SCALE GENOMIC DNA]</scope>
    <source>
        <strain evidence="2">441</strain>
    </source>
</reference>
<name>A0A0C9YMA8_9AGAM</name>
<sequence length="136" mass="15497">MIEFCCRQLMVCSFYSSRNCSISRKALNMQPYFFLISRSCGTLNPKVKPSLLSTHPNASSRGCVLISLLIRSLCIALFDFCDFRTSLLCNSQPVEVGLFSIFYNGLLLFLNENTAFYCQGHRACVSTFGWINFRDR</sequence>
<gene>
    <name evidence="1" type="ORF">PISMIDRAFT_283405</name>
</gene>
<proteinExistence type="predicted"/>
<protein>
    <submittedName>
        <fullName evidence="1">Uncharacterized protein</fullName>
    </submittedName>
</protein>
<dbReference type="Proteomes" id="UP000054018">
    <property type="component" value="Unassembled WGS sequence"/>
</dbReference>
<accession>A0A0C9YMA8</accession>
<reference evidence="1 2" key="1">
    <citation type="submission" date="2014-04" db="EMBL/GenBank/DDBJ databases">
        <authorList>
            <consortium name="DOE Joint Genome Institute"/>
            <person name="Kuo A."/>
            <person name="Kohler A."/>
            <person name="Costa M.D."/>
            <person name="Nagy L.G."/>
            <person name="Floudas D."/>
            <person name="Copeland A."/>
            <person name="Barry K.W."/>
            <person name="Cichocki N."/>
            <person name="Veneault-Fourrey C."/>
            <person name="LaButti K."/>
            <person name="Lindquist E.A."/>
            <person name="Lipzen A."/>
            <person name="Lundell T."/>
            <person name="Morin E."/>
            <person name="Murat C."/>
            <person name="Sun H."/>
            <person name="Tunlid A."/>
            <person name="Henrissat B."/>
            <person name="Grigoriev I.V."/>
            <person name="Hibbett D.S."/>
            <person name="Martin F."/>
            <person name="Nordberg H.P."/>
            <person name="Cantor M.N."/>
            <person name="Hua S.X."/>
        </authorList>
    </citation>
    <scope>NUCLEOTIDE SEQUENCE [LARGE SCALE GENOMIC DNA]</scope>
    <source>
        <strain evidence="1 2">441</strain>
    </source>
</reference>
<evidence type="ECO:0000313" key="1">
    <source>
        <dbReference type="EMBL" id="KIK26125.1"/>
    </source>
</evidence>
<dbReference type="AlphaFoldDB" id="A0A0C9YMA8"/>
<evidence type="ECO:0000313" key="2">
    <source>
        <dbReference type="Proteomes" id="UP000054018"/>
    </source>
</evidence>
<dbReference type="EMBL" id="KN833703">
    <property type="protein sequence ID" value="KIK26125.1"/>
    <property type="molecule type" value="Genomic_DNA"/>
</dbReference>
<dbReference type="HOGENOM" id="CLU_1876242_0_0_1"/>